<dbReference type="PANTHER" id="PTHR37464">
    <property type="entry name" value="BLL2463 PROTEIN"/>
    <property type="match status" value="1"/>
</dbReference>
<dbReference type="InterPro" id="IPR024163">
    <property type="entry name" value="Aerotolerance_reg_N"/>
</dbReference>
<sequence>MNFLHPQYWWLMPLVLLPIVIHLIHRRRHRELPWAATMFLQQPGENRRGRARLKRWLILAARVVVVAAIVLSLLRPMLGGRLGNLAGQFGNQRTVILLLDRSASMQRKTASGVSLQTLLLQQVDETLQIVQPARRVVIGSGLAEPLEMSVDATLLRSPLNDPSDSAATLPDLVSRALQYISTNELSQAELWICSDNSQAAWQLDSPAWQAIKESVQASTADLKVEQFVVDDSALDPGVNRSIEVQSLRQVSLPAAHEQATSKNQLVMSLRVIQDQPPDQSQSESVEVQVNVGEVTHLVQVPIQGVVNQQTNVRVPLGDDDQQRFGWVALPPDSNPADNRWYFVSTPADAIRLGLVMQASSDALWGAADVLGTVAFESDELDDEALADLGVLLWQGDLPGVDDQRQIDAFLQRGGQVVFFPPATLQTATQTNEFQSVRWNAWQRDQERSGQWGPLEFAYRSNCSIAGELVAEAVDEATGEALIGSRQVGRGKAWFCGADVTDRNSQWVNQGAALFYLLHQVTRAATEMPNQTRQQTAGKVRGLSGDMDASFVTQLCGDSQFASRAFGDHAGVYQVELESADSDEWVAVNRPAADALAKDYGDSDFTKAFPDWDWNRNTIQSSVGPGSGLLQEVWSAIWMLVIVGLIVEACLSLQGGMAKPKAMALSSRTTPVDQGGRS</sequence>
<dbReference type="OrthoDB" id="224458at2"/>
<dbReference type="Proteomes" id="UP000315003">
    <property type="component" value="Chromosome"/>
</dbReference>
<dbReference type="Pfam" id="PF07584">
    <property type="entry name" value="BatA"/>
    <property type="match status" value="1"/>
</dbReference>
<dbReference type="EMBL" id="CP036272">
    <property type="protein sequence ID" value="QDT58406.1"/>
    <property type="molecule type" value="Genomic_DNA"/>
</dbReference>
<organism evidence="3 4">
    <name type="scientific">Stieleria bergensis</name>
    <dbReference type="NCBI Taxonomy" id="2528025"/>
    <lineage>
        <taxon>Bacteria</taxon>
        <taxon>Pseudomonadati</taxon>
        <taxon>Planctomycetota</taxon>
        <taxon>Planctomycetia</taxon>
        <taxon>Pirellulales</taxon>
        <taxon>Pirellulaceae</taxon>
        <taxon>Stieleria</taxon>
    </lineage>
</organism>
<keyword evidence="1" id="KW-1133">Transmembrane helix</keyword>
<reference evidence="3 4" key="1">
    <citation type="submission" date="2019-02" db="EMBL/GenBank/DDBJ databases">
        <title>Deep-cultivation of Planctomycetes and their phenomic and genomic characterization uncovers novel biology.</title>
        <authorList>
            <person name="Wiegand S."/>
            <person name="Jogler M."/>
            <person name="Boedeker C."/>
            <person name="Pinto D."/>
            <person name="Vollmers J."/>
            <person name="Rivas-Marin E."/>
            <person name="Kohn T."/>
            <person name="Peeters S.H."/>
            <person name="Heuer A."/>
            <person name="Rast P."/>
            <person name="Oberbeckmann S."/>
            <person name="Bunk B."/>
            <person name="Jeske O."/>
            <person name="Meyerdierks A."/>
            <person name="Storesund J.E."/>
            <person name="Kallscheuer N."/>
            <person name="Luecker S."/>
            <person name="Lage O.M."/>
            <person name="Pohl T."/>
            <person name="Merkel B.J."/>
            <person name="Hornburger P."/>
            <person name="Mueller R.-W."/>
            <person name="Bruemmer F."/>
            <person name="Labrenz M."/>
            <person name="Spormann A.M."/>
            <person name="Op den Camp H."/>
            <person name="Overmann J."/>
            <person name="Amann R."/>
            <person name="Jetten M.S.M."/>
            <person name="Mascher T."/>
            <person name="Medema M.H."/>
            <person name="Devos D.P."/>
            <person name="Kaster A.-K."/>
            <person name="Ovreas L."/>
            <person name="Rohde M."/>
            <person name="Galperin M.Y."/>
            <person name="Jogler C."/>
        </authorList>
    </citation>
    <scope>NUCLEOTIDE SEQUENCE [LARGE SCALE GENOMIC DNA]</scope>
    <source>
        <strain evidence="3 4">SV_7m_r</strain>
    </source>
</reference>
<feature type="transmembrane region" description="Helical" evidence="1">
    <location>
        <begin position="6"/>
        <end position="24"/>
    </location>
</feature>
<keyword evidence="1" id="KW-0472">Membrane</keyword>
<keyword evidence="1" id="KW-0812">Transmembrane</keyword>
<keyword evidence="4" id="KW-1185">Reference proteome</keyword>
<dbReference type="NCBIfam" id="TIGR02226">
    <property type="entry name" value="two_anch"/>
    <property type="match status" value="1"/>
</dbReference>
<evidence type="ECO:0000256" key="1">
    <source>
        <dbReference type="SAM" id="Phobius"/>
    </source>
</evidence>
<dbReference type="InterPro" id="IPR011933">
    <property type="entry name" value="Double_TM_dom"/>
</dbReference>
<feature type="domain" description="Aerotolerance regulator N-terminal" evidence="2">
    <location>
        <begin position="1"/>
        <end position="76"/>
    </location>
</feature>
<dbReference type="AlphaFoldDB" id="A0A517SQK6"/>
<evidence type="ECO:0000259" key="2">
    <source>
        <dbReference type="Pfam" id="PF07584"/>
    </source>
</evidence>
<feature type="transmembrane region" description="Helical" evidence="1">
    <location>
        <begin position="632"/>
        <end position="652"/>
    </location>
</feature>
<gene>
    <name evidence="3" type="ORF">SV7mr_08980</name>
</gene>
<evidence type="ECO:0000313" key="3">
    <source>
        <dbReference type="EMBL" id="QDT58406.1"/>
    </source>
</evidence>
<accession>A0A517SQK6</accession>
<dbReference type="PANTHER" id="PTHR37464:SF1">
    <property type="entry name" value="BLL2463 PROTEIN"/>
    <property type="match status" value="1"/>
</dbReference>
<proteinExistence type="predicted"/>
<name>A0A517SQK6_9BACT</name>
<protein>
    <recommendedName>
        <fullName evidence="2">Aerotolerance regulator N-terminal domain-containing protein</fullName>
    </recommendedName>
</protein>
<dbReference type="RefSeq" id="WP_145269547.1">
    <property type="nucleotide sequence ID" value="NZ_CP036272.1"/>
</dbReference>
<feature type="transmembrane region" description="Helical" evidence="1">
    <location>
        <begin position="56"/>
        <end position="74"/>
    </location>
</feature>
<evidence type="ECO:0000313" key="4">
    <source>
        <dbReference type="Proteomes" id="UP000315003"/>
    </source>
</evidence>